<accession>W4FYW4</accession>
<reference evidence="1" key="1">
    <citation type="submission" date="2013-12" db="EMBL/GenBank/DDBJ databases">
        <title>The Genome Sequence of Aphanomyces astaci APO3.</title>
        <authorList>
            <consortium name="The Broad Institute Genomics Platform"/>
            <person name="Russ C."/>
            <person name="Tyler B."/>
            <person name="van West P."/>
            <person name="Dieguez-Uribeondo J."/>
            <person name="Young S.K."/>
            <person name="Zeng Q."/>
            <person name="Gargeya S."/>
            <person name="Fitzgerald M."/>
            <person name="Abouelleil A."/>
            <person name="Alvarado L."/>
            <person name="Chapman S.B."/>
            <person name="Gainer-Dewar J."/>
            <person name="Goldberg J."/>
            <person name="Griggs A."/>
            <person name="Gujja S."/>
            <person name="Hansen M."/>
            <person name="Howarth C."/>
            <person name="Imamovic A."/>
            <person name="Ireland A."/>
            <person name="Larimer J."/>
            <person name="McCowan C."/>
            <person name="Murphy C."/>
            <person name="Pearson M."/>
            <person name="Poon T.W."/>
            <person name="Priest M."/>
            <person name="Roberts A."/>
            <person name="Saif S."/>
            <person name="Shea T."/>
            <person name="Sykes S."/>
            <person name="Wortman J."/>
            <person name="Nusbaum C."/>
            <person name="Birren B."/>
        </authorList>
    </citation>
    <scope>NUCLEOTIDE SEQUENCE [LARGE SCALE GENOMIC DNA]</scope>
    <source>
        <strain evidence="1">APO3</strain>
    </source>
</reference>
<dbReference type="GeneID" id="20814997"/>
<sequence length="135" mass="14486">MSWNAYVSVGSTKSTAHLTRAVLLTSVGVLMFAPNAAFLHAGGVLTYHFAAGQVVATKRHVGTLPYLANSSWVAPKDASHFKYGPTLQLARVLNNAYEKVIYDSTSLASGQLLHENAGFCNSICRSNLIDILIFG</sequence>
<gene>
    <name evidence="1" type="ORF">H257_13001</name>
</gene>
<protein>
    <submittedName>
        <fullName evidence="1">Uncharacterized protein</fullName>
    </submittedName>
</protein>
<name>W4FYW4_APHAT</name>
<evidence type="ECO:0000313" key="1">
    <source>
        <dbReference type="EMBL" id="ETV71868.1"/>
    </source>
</evidence>
<dbReference type="AlphaFoldDB" id="W4FYW4"/>
<dbReference type="EMBL" id="KI913157">
    <property type="protein sequence ID" value="ETV71868.1"/>
    <property type="molecule type" value="Genomic_DNA"/>
</dbReference>
<dbReference type="VEuPathDB" id="FungiDB:H257_13001"/>
<dbReference type="RefSeq" id="XP_009838717.1">
    <property type="nucleotide sequence ID" value="XM_009840415.1"/>
</dbReference>
<proteinExistence type="predicted"/>
<organism evidence="1">
    <name type="scientific">Aphanomyces astaci</name>
    <name type="common">Crayfish plague agent</name>
    <dbReference type="NCBI Taxonomy" id="112090"/>
    <lineage>
        <taxon>Eukaryota</taxon>
        <taxon>Sar</taxon>
        <taxon>Stramenopiles</taxon>
        <taxon>Oomycota</taxon>
        <taxon>Saprolegniomycetes</taxon>
        <taxon>Saprolegniales</taxon>
        <taxon>Verrucalvaceae</taxon>
        <taxon>Aphanomyces</taxon>
    </lineage>
</organism>